<accession>A0A1L0BXG2</accession>
<gene>
    <name evidence="1" type="ORF">SAMEA4029009_CIC11G00000004814</name>
</gene>
<name>A0A1L0BXG2_9ASCO</name>
<dbReference type="EMBL" id="LT635767">
    <property type="protein sequence ID" value="SGZ56041.1"/>
    <property type="molecule type" value="Genomic_DNA"/>
</dbReference>
<dbReference type="Proteomes" id="UP000182259">
    <property type="component" value="Chromosome IV"/>
</dbReference>
<reference evidence="1 2" key="1">
    <citation type="submission" date="2016-10" db="EMBL/GenBank/DDBJ databases">
        <authorList>
            <person name="de Groot N.N."/>
        </authorList>
    </citation>
    <scope>NUCLEOTIDE SEQUENCE [LARGE SCALE GENOMIC DNA]</scope>
    <source>
        <strain evidence="1 2">PYCC 4715</strain>
    </source>
</reference>
<sequence>MVDIPLVKPTRLRLSISKAETLLSSGIPSPQWRIQLKTPWIKDYLSFNSISALSTQNIDKEKPLKSTIISYEDSQADENDLRSWTRYIVQSDGEDDEFHDTHENNVVELDVDKFIKYLVEHKNFKAEDLQFLRKPDLDYGYDQIEDELAKIKRDEKQPHTISIGGEDAVGRANSDFPHKSVLSFSILMSFLALY</sequence>
<evidence type="ECO:0000313" key="2">
    <source>
        <dbReference type="Proteomes" id="UP000182259"/>
    </source>
</evidence>
<protein>
    <submittedName>
        <fullName evidence="1">CIC11C00000004814</fullName>
    </submittedName>
</protein>
<dbReference type="AlphaFoldDB" id="A0A1L0BXG2"/>
<proteinExistence type="predicted"/>
<evidence type="ECO:0000313" key="1">
    <source>
        <dbReference type="EMBL" id="SGZ56041.1"/>
    </source>
</evidence>
<organism evidence="1 2">
    <name type="scientific">Sungouiella intermedia</name>
    <dbReference type="NCBI Taxonomy" id="45354"/>
    <lineage>
        <taxon>Eukaryota</taxon>
        <taxon>Fungi</taxon>
        <taxon>Dikarya</taxon>
        <taxon>Ascomycota</taxon>
        <taxon>Saccharomycotina</taxon>
        <taxon>Pichiomycetes</taxon>
        <taxon>Metschnikowiaceae</taxon>
        <taxon>Sungouiella</taxon>
    </lineage>
</organism>